<feature type="transmembrane region" description="Helical" evidence="8">
    <location>
        <begin position="121"/>
        <end position="141"/>
    </location>
</feature>
<feature type="transmembrane region" description="Helical" evidence="8">
    <location>
        <begin position="253"/>
        <end position="270"/>
    </location>
</feature>
<dbReference type="AlphaFoldDB" id="A0A2S1B6B0"/>
<comment type="similarity">
    <text evidence="2">Belongs to the fatty acid desaturase type 1 family.</text>
</comment>
<accession>A0A2S1B6B0</accession>
<dbReference type="InterPro" id="IPR036400">
    <property type="entry name" value="Cyt_B5-like_heme/steroid_sf"/>
</dbReference>
<evidence type="ECO:0000313" key="10">
    <source>
        <dbReference type="EMBL" id="AWC67986.1"/>
    </source>
</evidence>
<dbReference type="SUPFAM" id="SSF55856">
    <property type="entry name" value="Cytochrome b5-like heme/steroid binding domain"/>
    <property type="match status" value="1"/>
</dbReference>
<dbReference type="Gene3D" id="3.10.120.10">
    <property type="entry name" value="Cytochrome b5-like heme/steroid binding domain"/>
    <property type="match status" value="1"/>
</dbReference>
<dbReference type="PANTHER" id="PTHR19353">
    <property type="entry name" value="FATTY ACID DESATURASE 2"/>
    <property type="match status" value="1"/>
</dbReference>
<dbReference type="GO" id="GO:0016717">
    <property type="term" value="F:oxidoreductase activity, acting on paired donors, with oxidation of a pair of donors resulting in the reduction of molecular oxygen to two molecules of water"/>
    <property type="evidence" value="ECO:0007669"/>
    <property type="project" value="TreeGrafter"/>
</dbReference>
<keyword evidence="4 8" id="KW-1133">Transmembrane helix</keyword>
<dbReference type="Pfam" id="PF00173">
    <property type="entry name" value="Cyt-b5"/>
    <property type="match status" value="1"/>
</dbReference>
<keyword evidence="3 8" id="KW-0812">Transmembrane</keyword>
<evidence type="ECO:0000256" key="1">
    <source>
        <dbReference type="ARBA" id="ARBA00004141"/>
    </source>
</evidence>
<dbReference type="PANTHER" id="PTHR19353:SF88">
    <property type="entry name" value="DELTA(5) FATTY ACID DESATURASE FAT-4"/>
    <property type="match status" value="1"/>
</dbReference>
<dbReference type="CDD" id="cd03506">
    <property type="entry name" value="Delta6-FADS-like"/>
    <property type="match status" value="1"/>
</dbReference>
<dbReference type="SMART" id="SM01117">
    <property type="entry name" value="Cyt-b5"/>
    <property type="match status" value="1"/>
</dbReference>
<dbReference type="Pfam" id="PF00487">
    <property type="entry name" value="FA_desaturase"/>
    <property type="match status" value="1"/>
</dbReference>
<protein>
    <submittedName>
        <fullName evidence="10">Fatty acid desaturase 6</fullName>
    </submittedName>
</protein>
<dbReference type="InterPro" id="IPR001199">
    <property type="entry name" value="Cyt_B5-like_heme/steroid-bd"/>
</dbReference>
<evidence type="ECO:0000256" key="8">
    <source>
        <dbReference type="SAM" id="Phobius"/>
    </source>
</evidence>
<dbReference type="PROSITE" id="PS50255">
    <property type="entry name" value="CYTOCHROME_B5_2"/>
    <property type="match status" value="1"/>
</dbReference>
<evidence type="ECO:0000256" key="4">
    <source>
        <dbReference type="ARBA" id="ARBA00022989"/>
    </source>
</evidence>
<sequence>MGKGGQKAENGVKSSTKVYTWDEIREHDNKDDKWIVIHGKVYNVSNWMKKHPGGGRVIGSYGGQDATEVWTAMHNDREYVGKFMKPLYVGDVQIEETELEKDFRQLRKYVEDNNLLRVNPLFYVAHLVSILMLEVLGYYILTGYGTTWLPYMLACACFVISQAQAGWLQHDFGHLSVFNSRKLNHIAHHLIIGHLKGASSHWWNFRHFLHHAKPNIIKKDPDVEIANIFVVGEVLPRLFGLKKRGFMPYHFQHIYFFFFTPLLLPFYFVFENLYFVLKRRDYWDIFFTLTFFYKMFAVLGPILGVWGALGTFFLVRLIESHWFVWCTQMSHIPNEVDFDGSKDWVHLQLESTCNVDQSFFNDWFSGHLNFQIEHHLFPTMPRHNFVRIAPLVKSLCKKHNVEYKCKPLLTAFGDLVRSLEHSGEIWYNAYYEGM</sequence>
<feature type="transmembrane region" description="Helical" evidence="8">
    <location>
        <begin position="147"/>
        <end position="168"/>
    </location>
</feature>
<keyword evidence="5" id="KW-0560">Oxidoreductase</keyword>
<dbReference type="InterPro" id="IPR005804">
    <property type="entry name" value="FA_desaturase_dom"/>
</dbReference>
<evidence type="ECO:0000256" key="6">
    <source>
        <dbReference type="ARBA" id="ARBA00023098"/>
    </source>
</evidence>
<dbReference type="GO" id="GO:0006629">
    <property type="term" value="P:lipid metabolic process"/>
    <property type="evidence" value="ECO:0007669"/>
    <property type="project" value="UniProtKB-KW"/>
</dbReference>
<evidence type="ECO:0000259" key="9">
    <source>
        <dbReference type="PROSITE" id="PS50255"/>
    </source>
</evidence>
<reference evidence="10" key="1">
    <citation type="journal article" date="2018" name="J. Agric. Food Chem.">
        <title>Biosynthesis of Polyunsaturated Fatty Acids in the Razor Clam Sinonovacula constricta: Characterization of ?5 and ?6 Fatty Acid Desaturases.</title>
        <authorList>
            <person name="Ran Z."/>
            <person name="Xu J."/>
            <person name="Liao K."/>
            <person name="Li S."/>
            <person name="Chen S."/>
            <person name="Yan X."/>
        </authorList>
    </citation>
    <scope>NUCLEOTIDE SEQUENCE</scope>
</reference>
<dbReference type="EMBL" id="MH220406">
    <property type="protein sequence ID" value="AWC67986.1"/>
    <property type="molecule type" value="mRNA"/>
</dbReference>
<feature type="transmembrane region" description="Helical" evidence="8">
    <location>
        <begin position="290"/>
        <end position="315"/>
    </location>
</feature>
<keyword evidence="6" id="KW-0443">Lipid metabolism</keyword>
<comment type="subcellular location">
    <subcellularLocation>
        <location evidence="1">Membrane</location>
        <topology evidence="1">Multi-pass membrane protein</topology>
    </subcellularLocation>
</comment>
<evidence type="ECO:0000256" key="3">
    <source>
        <dbReference type="ARBA" id="ARBA00022692"/>
    </source>
</evidence>
<dbReference type="GO" id="GO:0016020">
    <property type="term" value="C:membrane"/>
    <property type="evidence" value="ECO:0007669"/>
    <property type="project" value="UniProtKB-SubCell"/>
</dbReference>
<evidence type="ECO:0000256" key="5">
    <source>
        <dbReference type="ARBA" id="ARBA00023002"/>
    </source>
</evidence>
<proteinExistence type="evidence at transcript level"/>
<organism evidence="10">
    <name type="scientific">Sinonovacula constricta</name>
    <name type="common">Razor clam</name>
    <dbReference type="NCBI Taxonomy" id="98310"/>
    <lineage>
        <taxon>Eukaryota</taxon>
        <taxon>Metazoa</taxon>
        <taxon>Spiralia</taxon>
        <taxon>Lophotrochozoa</taxon>
        <taxon>Mollusca</taxon>
        <taxon>Bivalvia</taxon>
        <taxon>Autobranchia</taxon>
        <taxon>Heteroconchia</taxon>
        <taxon>Euheterodonta</taxon>
        <taxon>Imparidentia</taxon>
        <taxon>Neoheterodontei</taxon>
        <taxon>Cardiida</taxon>
        <taxon>Tellinoidea</taxon>
        <taxon>Solecurtidae</taxon>
        <taxon>Sinonovacula</taxon>
    </lineage>
</organism>
<evidence type="ECO:0000256" key="2">
    <source>
        <dbReference type="ARBA" id="ARBA00009295"/>
    </source>
</evidence>
<evidence type="ECO:0000256" key="7">
    <source>
        <dbReference type="ARBA" id="ARBA00023136"/>
    </source>
</evidence>
<dbReference type="PIRSF" id="PIRSF015921">
    <property type="entry name" value="FA_sphinglp_des"/>
    <property type="match status" value="1"/>
</dbReference>
<feature type="domain" description="Cytochrome b5 heme-binding" evidence="9">
    <location>
        <begin position="16"/>
        <end position="93"/>
    </location>
</feature>
<dbReference type="InterPro" id="IPR012171">
    <property type="entry name" value="Fatty_acid_desaturase"/>
</dbReference>
<name>A0A2S1B6B0_SINCO</name>
<keyword evidence="7 8" id="KW-0472">Membrane</keyword>